<sequence length="232" mass="26216">MANIMVRGAPSKEETTLEWVKLVSAELSVCVHPAWSNNVFRGVQESLNSLLFRYNEDLDGVVLAYLDLKIPSSKAKILCGLSPYFRVNLTAKLLCFSPKMGMLLEGKVNKIAEDYIGVLVLGLFNAAIGVSDIRNGFHYLEEVAHRSWVNKSEKHVIKLDSIIRFSVKSVEEKDEFLDLSGSLMSGETEVKETVHELIRWTLYLSWHCTLEPISWNFTKVQVPVLNRSDQIA</sequence>
<dbReference type="EMBL" id="JABFUD020000008">
    <property type="protein sequence ID" value="KAI5076114.1"/>
    <property type="molecule type" value="Genomic_DNA"/>
</dbReference>
<dbReference type="InterPro" id="IPR005576">
    <property type="entry name" value="Rpb7-like_N"/>
</dbReference>
<keyword evidence="6" id="KW-0539">Nucleus</keyword>
<evidence type="ECO:0000256" key="1">
    <source>
        <dbReference type="ARBA" id="ARBA00004604"/>
    </source>
</evidence>
<reference evidence="9" key="1">
    <citation type="submission" date="2021-01" db="EMBL/GenBank/DDBJ databases">
        <title>Adiantum capillus-veneris genome.</title>
        <authorList>
            <person name="Fang Y."/>
            <person name="Liao Q."/>
        </authorList>
    </citation>
    <scope>NUCLEOTIDE SEQUENCE</scope>
    <source>
        <strain evidence="9">H3</strain>
        <tissue evidence="9">Leaf</tissue>
    </source>
</reference>
<dbReference type="AlphaFoldDB" id="A0A9D4UY21"/>
<dbReference type="Gene3D" id="2.40.50.1060">
    <property type="match status" value="1"/>
</dbReference>
<keyword evidence="3" id="KW-0240">DNA-directed RNA polymerase</keyword>
<dbReference type="Proteomes" id="UP000886520">
    <property type="component" value="Chromosome 8"/>
</dbReference>
<dbReference type="PANTHER" id="PTHR12709:SF5">
    <property type="entry name" value="DNA-DIRECTED RNA POLYMERASE I SUBUNIT RPA43"/>
    <property type="match status" value="1"/>
</dbReference>
<dbReference type="GO" id="GO:0006352">
    <property type="term" value="P:DNA-templated transcription initiation"/>
    <property type="evidence" value="ECO:0007669"/>
    <property type="project" value="InterPro"/>
</dbReference>
<dbReference type="GO" id="GO:0005736">
    <property type="term" value="C:RNA polymerase I complex"/>
    <property type="evidence" value="ECO:0007669"/>
    <property type="project" value="TreeGrafter"/>
</dbReference>
<dbReference type="InterPro" id="IPR045113">
    <property type="entry name" value="Rpb7-like"/>
</dbReference>
<keyword evidence="5" id="KW-0804">Transcription</keyword>
<protein>
    <submittedName>
        <fullName evidence="9">Uncharacterized protein</fullName>
    </submittedName>
</protein>
<keyword evidence="10" id="KW-1185">Reference proteome</keyword>
<feature type="domain" description="RNA polymerase Rpb7-like N-terminal" evidence="7">
    <location>
        <begin position="27"/>
        <end position="78"/>
    </location>
</feature>
<evidence type="ECO:0000313" key="10">
    <source>
        <dbReference type="Proteomes" id="UP000886520"/>
    </source>
</evidence>
<dbReference type="PANTHER" id="PTHR12709">
    <property type="entry name" value="DNA-DIRECTED RNA POLYMERASE II, III"/>
    <property type="match status" value="1"/>
</dbReference>
<evidence type="ECO:0000256" key="2">
    <source>
        <dbReference type="ARBA" id="ARBA00005930"/>
    </source>
</evidence>
<dbReference type="Pfam" id="PF03876">
    <property type="entry name" value="SHS2_Rpb7-N"/>
    <property type="match status" value="1"/>
</dbReference>
<evidence type="ECO:0000256" key="4">
    <source>
        <dbReference type="ARBA" id="ARBA00022553"/>
    </source>
</evidence>
<feature type="domain" description="RPA43 OB" evidence="8">
    <location>
        <begin position="98"/>
        <end position="183"/>
    </location>
</feature>
<organism evidence="9 10">
    <name type="scientific">Adiantum capillus-veneris</name>
    <name type="common">Maidenhair fern</name>
    <dbReference type="NCBI Taxonomy" id="13818"/>
    <lineage>
        <taxon>Eukaryota</taxon>
        <taxon>Viridiplantae</taxon>
        <taxon>Streptophyta</taxon>
        <taxon>Embryophyta</taxon>
        <taxon>Tracheophyta</taxon>
        <taxon>Polypodiopsida</taxon>
        <taxon>Polypodiidae</taxon>
        <taxon>Polypodiales</taxon>
        <taxon>Pteridineae</taxon>
        <taxon>Pteridaceae</taxon>
        <taxon>Vittarioideae</taxon>
        <taxon>Adiantum</taxon>
    </lineage>
</organism>
<evidence type="ECO:0000259" key="8">
    <source>
        <dbReference type="Pfam" id="PF17875"/>
    </source>
</evidence>
<dbReference type="Gene3D" id="3.30.1490.120">
    <property type="entry name" value="RNA polymerase Rpb7-like, N-terminal domain"/>
    <property type="match status" value="1"/>
</dbReference>
<comment type="subcellular location">
    <subcellularLocation>
        <location evidence="1">Nucleus</location>
        <location evidence="1">Nucleolus</location>
    </subcellularLocation>
</comment>
<accession>A0A9D4UY21</accession>
<name>A0A9D4UY21_ADICA</name>
<gene>
    <name evidence="9" type="ORF">GOP47_0008179</name>
</gene>
<dbReference type="InterPro" id="IPR036898">
    <property type="entry name" value="RNA_pol_Rpb7-like_N_sf"/>
</dbReference>
<evidence type="ECO:0000259" key="7">
    <source>
        <dbReference type="Pfam" id="PF03876"/>
    </source>
</evidence>
<evidence type="ECO:0000256" key="5">
    <source>
        <dbReference type="ARBA" id="ARBA00023163"/>
    </source>
</evidence>
<proteinExistence type="inferred from homology"/>
<dbReference type="OrthoDB" id="10250504at2759"/>
<evidence type="ECO:0000313" key="9">
    <source>
        <dbReference type="EMBL" id="KAI5076114.1"/>
    </source>
</evidence>
<comment type="caution">
    <text evidence="9">The sequence shown here is derived from an EMBL/GenBank/DDBJ whole genome shotgun (WGS) entry which is preliminary data.</text>
</comment>
<dbReference type="SUPFAM" id="SSF50249">
    <property type="entry name" value="Nucleic acid-binding proteins"/>
    <property type="match status" value="1"/>
</dbReference>
<dbReference type="InterPro" id="IPR012340">
    <property type="entry name" value="NA-bd_OB-fold"/>
</dbReference>
<keyword evidence="4" id="KW-0597">Phosphoprotein</keyword>
<dbReference type="Pfam" id="PF17875">
    <property type="entry name" value="RPA43_OB"/>
    <property type="match status" value="1"/>
</dbReference>
<evidence type="ECO:0000256" key="6">
    <source>
        <dbReference type="ARBA" id="ARBA00023242"/>
    </source>
</evidence>
<comment type="similarity">
    <text evidence="2">Belongs to the eukaryotic RPA43 RNA polymerase subunit family.</text>
</comment>
<dbReference type="GO" id="GO:0006362">
    <property type="term" value="P:transcription elongation by RNA polymerase I"/>
    <property type="evidence" value="ECO:0007669"/>
    <property type="project" value="TreeGrafter"/>
</dbReference>
<dbReference type="InterPro" id="IPR041178">
    <property type="entry name" value="RPA43_OB"/>
</dbReference>
<evidence type="ECO:0000256" key="3">
    <source>
        <dbReference type="ARBA" id="ARBA00022478"/>
    </source>
</evidence>